<dbReference type="InterPro" id="IPR036280">
    <property type="entry name" value="Multihaem_cyt_sf"/>
</dbReference>
<keyword evidence="12" id="KW-0408">Iron</keyword>
<keyword evidence="8" id="KW-0732">Signal</keyword>
<evidence type="ECO:0000256" key="13">
    <source>
        <dbReference type="ARBA" id="ARBA00049131"/>
    </source>
</evidence>
<dbReference type="InterPro" id="IPR003321">
    <property type="entry name" value="Cyt_c552"/>
</dbReference>
<evidence type="ECO:0000256" key="12">
    <source>
        <dbReference type="ARBA" id="ARBA00023004"/>
    </source>
</evidence>
<comment type="similarity">
    <text evidence="3">Belongs to the cytochrome c-552 family.</text>
</comment>
<evidence type="ECO:0000256" key="7">
    <source>
        <dbReference type="ARBA" id="ARBA00022723"/>
    </source>
</evidence>
<gene>
    <name evidence="15" type="ORF">PQO03_15205</name>
</gene>
<evidence type="ECO:0000256" key="8">
    <source>
        <dbReference type="ARBA" id="ARBA00022729"/>
    </source>
</evidence>
<evidence type="ECO:0000256" key="6">
    <source>
        <dbReference type="ARBA" id="ARBA00022617"/>
    </source>
</evidence>
<reference evidence="15 16" key="1">
    <citation type="submission" date="2023-02" db="EMBL/GenBank/DDBJ databases">
        <title>Genome sequence of Lentisphaera profundi SAORIC-696.</title>
        <authorList>
            <person name="Kim e."/>
            <person name="Cho J.-C."/>
            <person name="Choi A."/>
            <person name="Kang I."/>
        </authorList>
    </citation>
    <scope>NUCLEOTIDE SEQUENCE [LARGE SCALE GENOMIC DNA]</scope>
    <source>
        <strain evidence="15 16">SAORIC-696</strain>
    </source>
</reference>
<evidence type="ECO:0000256" key="10">
    <source>
        <dbReference type="ARBA" id="ARBA00022982"/>
    </source>
</evidence>
<evidence type="ECO:0000256" key="9">
    <source>
        <dbReference type="ARBA" id="ARBA00022837"/>
    </source>
</evidence>
<evidence type="ECO:0000313" key="16">
    <source>
        <dbReference type="Proteomes" id="UP001214250"/>
    </source>
</evidence>
<dbReference type="SUPFAM" id="SSF48695">
    <property type="entry name" value="Multiheme cytochromes"/>
    <property type="match status" value="1"/>
</dbReference>
<name>A0ABY7VZ29_9BACT</name>
<evidence type="ECO:0000313" key="15">
    <source>
        <dbReference type="EMBL" id="WDE99181.1"/>
    </source>
</evidence>
<evidence type="ECO:0000256" key="2">
    <source>
        <dbReference type="ARBA" id="ARBA00004196"/>
    </source>
</evidence>
<comment type="catalytic activity">
    <reaction evidence="13">
        <text>6 Fe(III)-[cytochrome c] + NH4(+) + 2 H2O = 6 Fe(II)-[cytochrome c] + nitrite + 8 H(+)</text>
        <dbReference type="Rhea" id="RHEA:13089"/>
        <dbReference type="Rhea" id="RHEA-COMP:10350"/>
        <dbReference type="Rhea" id="RHEA-COMP:14399"/>
        <dbReference type="ChEBI" id="CHEBI:15377"/>
        <dbReference type="ChEBI" id="CHEBI:15378"/>
        <dbReference type="ChEBI" id="CHEBI:16301"/>
        <dbReference type="ChEBI" id="CHEBI:28938"/>
        <dbReference type="ChEBI" id="CHEBI:29033"/>
        <dbReference type="ChEBI" id="CHEBI:29034"/>
        <dbReference type="EC" id="1.7.2.2"/>
    </reaction>
</comment>
<dbReference type="InterPro" id="IPR012286">
    <property type="entry name" value="Tetrahaem_cytochrome"/>
</dbReference>
<dbReference type="PANTHER" id="PTHR30633:SF0">
    <property type="entry name" value="CYTOCHROME C-552"/>
    <property type="match status" value="1"/>
</dbReference>
<sequence>MKTLIPILAWLALSAMASIFFGNELLNEELKPNFLPNETSHGHYQIELKCNACHTPNMGIKENACLDCHQQDLKDGQDSHPATKFNDPRNFEMVQNLDGRKCITCHSEHVPHSTSKMGLTLPSDFCMECHQDIGEERESHKGLDFTSCATAGCHNYHDNRALYEDFLVEHYGEDPHLHTASEISINKKIAKNKQLFEHDSPELPNPQILHDWSSTAHAAAGVNCRDCHQSEENTAWTDKVPLETCQNCHQTQTDSFKQGRHGMRLDVGLPAMKVGDARLEMKVQAAHREVNCISCHNDHRFNLRTAAMDACLKCHNDAHSLNYKKSPHYTYWRIDSEMQEFNKGVSCATCHMPRIKKNGKVIVDHNQNNNLRPNEKMIRSACMKCHGLEFSINALADPELIKHNFNKAPSKKIKSLEWAKQRE</sequence>
<comment type="subcellular location">
    <subcellularLocation>
        <location evidence="2">Cell envelope</location>
    </subcellularLocation>
</comment>
<keyword evidence="6" id="KW-0349">Heme</keyword>
<accession>A0ABY7VZ29</accession>
<comment type="cofactor">
    <cofactor evidence="1">
        <name>heme c</name>
        <dbReference type="ChEBI" id="CHEBI:61717"/>
    </cofactor>
</comment>
<dbReference type="EC" id="1.7.2.2" evidence="4"/>
<keyword evidence="9" id="KW-0106">Calcium</keyword>
<evidence type="ECO:0000256" key="11">
    <source>
        <dbReference type="ARBA" id="ARBA00023002"/>
    </source>
</evidence>
<protein>
    <recommendedName>
        <fullName evidence="4">nitrite reductase (cytochrome; ammonia-forming)</fullName>
        <ecNumber evidence="4">1.7.2.2</ecNumber>
    </recommendedName>
</protein>
<feature type="domain" description="Tetrahaem cytochrome" evidence="14">
    <location>
        <begin position="43"/>
        <end position="131"/>
    </location>
</feature>
<evidence type="ECO:0000256" key="5">
    <source>
        <dbReference type="ARBA" id="ARBA00022448"/>
    </source>
</evidence>
<evidence type="ECO:0000256" key="1">
    <source>
        <dbReference type="ARBA" id="ARBA00001926"/>
    </source>
</evidence>
<dbReference type="Gene3D" id="3.90.10.10">
    <property type="entry name" value="Cytochrome C3"/>
    <property type="match status" value="2"/>
</dbReference>
<evidence type="ECO:0000259" key="14">
    <source>
        <dbReference type="Pfam" id="PF14537"/>
    </source>
</evidence>
<dbReference type="CDD" id="cd08168">
    <property type="entry name" value="Cytochrom_C3"/>
    <property type="match status" value="1"/>
</dbReference>
<evidence type="ECO:0000256" key="4">
    <source>
        <dbReference type="ARBA" id="ARBA00011887"/>
    </source>
</evidence>
<dbReference type="RefSeq" id="WP_274154041.1">
    <property type="nucleotide sequence ID" value="NZ_CP117812.1"/>
</dbReference>
<keyword evidence="11" id="KW-0560">Oxidoreductase</keyword>
<dbReference type="EMBL" id="CP117812">
    <property type="protein sequence ID" value="WDE99181.1"/>
    <property type="molecule type" value="Genomic_DNA"/>
</dbReference>
<organism evidence="15 16">
    <name type="scientific">Lentisphaera profundi</name>
    <dbReference type="NCBI Taxonomy" id="1658616"/>
    <lineage>
        <taxon>Bacteria</taxon>
        <taxon>Pseudomonadati</taxon>
        <taxon>Lentisphaerota</taxon>
        <taxon>Lentisphaeria</taxon>
        <taxon>Lentisphaerales</taxon>
        <taxon>Lentisphaeraceae</taxon>
        <taxon>Lentisphaera</taxon>
    </lineage>
</organism>
<keyword evidence="16" id="KW-1185">Reference proteome</keyword>
<evidence type="ECO:0000256" key="3">
    <source>
        <dbReference type="ARBA" id="ARBA00009288"/>
    </source>
</evidence>
<dbReference type="Gene3D" id="1.10.1130.10">
    <property type="entry name" value="Flavocytochrome C3, Chain A"/>
    <property type="match status" value="1"/>
</dbReference>
<feature type="domain" description="Tetrahaem cytochrome" evidence="14">
    <location>
        <begin position="216"/>
        <end position="300"/>
    </location>
</feature>
<keyword evidence="10" id="KW-0249">Electron transport</keyword>
<keyword evidence="5" id="KW-0813">Transport</keyword>
<keyword evidence="7" id="KW-0479">Metal-binding</keyword>
<dbReference type="Pfam" id="PF02335">
    <property type="entry name" value="Cytochrom_C552"/>
    <property type="match status" value="1"/>
</dbReference>
<dbReference type="Proteomes" id="UP001214250">
    <property type="component" value="Chromosome 2"/>
</dbReference>
<proteinExistence type="inferred from homology"/>
<dbReference type="PANTHER" id="PTHR30633">
    <property type="entry name" value="CYTOCHROME C-552 RESPIRATORY NITRITE REDUCTASE"/>
    <property type="match status" value="1"/>
</dbReference>
<dbReference type="Pfam" id="PF14537">
    <property type="entry name" value="Cytochrom_c3_2"/>
    <property type="match status" value="2"/>
</dbReference>